<dbReference type="InterPro" id="IPR007476">
    <property type="entry name" value="RdgC"/>
</dbReference>
<dbReference type="Proteomes" id="UP000295765">
    <property type="component" value="Unassembled WGS sequence"/>
</dbReference>
<proteinExistence type="inferred from homology"/>
<evidence type="ECO:0000256" key="1">
    <source>
        <dbReference type="ARBA" id="ARBA00004453"/>
    </source>
</evidence>
<dbReference type="GO" id="GO:0005737">
    <property type="term" value="C:cytoplasm"/>
    <property type="evidence" value="ECO:0007669"/>
    <property type="project" value="UniProtKB-UniRule"/>
</dbReference>
<dbReference type="PANTHER" id="PTHR38103">
    <property type="entry name" value="RECOMBINATION-ASSOCIATED PROTEIN RDGC"/>
    <property type="match status" value="1"/>
</dbReference>
<evidence type="ECO:0000256" key="5">
    <source>
        <dbReference type="ARBA" id="ARBA00023172"/>
    </source>
</evidence>
<accession>A0A4R2LB24</accession>
<dbReference type="GO" id="GO:0043590">
    <property type="term" value="C:bacterial nucleoid"/>
    <property type="evidence" value="ECO:0007669"/>
    <property type="project" value="TreeGrafter"/>
</dbReference>
<dbReference type="GO" id="GO:0006310">
    <property type="term" value="P:DNA recombination"/>
    <property type="evidence" value="ECO:0007669"/>
    <property type="project" value="UniProtKB-UniRule"/>
</dbReference>
<evidence type="ECO:0000313" key="7">
    <source>
        <dbReference type="EMBL" id="TCO83520.1"/>
    </source>
</evidence>
<dbReference type="NCBIfam" id="NF001462">
    <property type="entry name" value="PRK00321.1-3"/>
    <property type="match status" value="1"/>
</dbReference>
<dbReference type="RefSeq" id="WP_132538520.1">
    <property type="nucleotide sequence ID" value="NZ_SLWY01000002.1"/>
</dbReference>
<evidence type="ECO:0000313" key="8">
    <source>
        <dbReference type="Proteomes" id="UP000295765"/>
    </source>
</evidence>
<protein>
    <recommendedName>
        <fullName evidence="3 6">Recombination-associated protein RdgC</fullName>
    </recommendedName>
</protein>
<sequence length="303" mass="33196">MWFKSLALQRFTEPCTQSPEELTEALARAPFRPCGGQDLSSRGWIAPIGGEGAPLAHAAGGYVLVCLQTEDKLLPASVIRDVLDERVQELEEREARKLGRREKAELKDAVIQELLPRAFVRRRRAYAYLDPRGGWLVLSVTSPRQVDDFTGTLRKTLGTLPVAPLRVAVAPSAVMTGWLRGEGPAAGFVLEDECELRDGGEEGGVVRCKGQDLAGEEIATHLAAGKQVTRLAVQWNERLACVLGDDLAVRRLRFLDVVQEQLEDTRAESLAEELDARFALMTGELARFLPALVEAFGGEAPRA</sequence>
<dbReference type="OrthoDB" id="5290530at2"/>
<dbReference type="GO" id="GO:0003690">
    <property type="term" value="F:double-stranded DNA binding"/>
    <property type="evidence" value="ECO:0007669"/>
    <property type="project" value="TreeGrafter"/>
</dbReference>
<reference evidence="7 8" key="1">
    <citation type="submission" date="2019-03" db="EMBL/GenBank/DDBJ databases">
        <title>Genomic Encyclopedia of Type Strains, Phase IV (KMG-IV): sequencing the most valuable type-strain genomes for metagenomic binning, comparative biology and taxonomic classification.</title>
        <authorList>
            <person name="Goeker M."/>
        </authorList>
    </citation>
    <scope>NUCLEOTIDE SEQUENCE [LARGE SCALE GENOMIC DNA]</scope>
    <source>
        <strain evidence="7 8">DSM 25287</strain>
    </source>
</reference>
<dbReference type="NCBIfam" id="NF001464">
    <property type="entry name" value="PRK00321.1-5"/>
    <property type="match status" value="1"/>
</dbReference>
<keyword evidence="8" id="KW-1185">Reference proteome</keyword>
<keyword evidence="4 6" id="KW-0963">Cytoplasm</keyword>
<organism evidence="7 8">
    <name type="scientific">Plasticicumulans lactativorans</name>
    <dbReference type="NCBI Taxonomy" id="1133106"/>
    <lineage>
        <taxon>Bacteria</taxon>
        <taxon>Pseudomonadati</taxon>
        <taxon>Pseudomonadota</taxon>
        <taxon>Gammaproteobacteria</taxon>
        <taxon>Candidatus Competibacteraceae</taxon>
        <taxon>Plasticicumulans</taxon>
    </lineage>
</organism>
<comment type="subcellular location">
    <subcellularLocation>
        <location evidence="1 6">Cytoplasm</location>
        <location evidence="1 6">Nucleoid</location>
    </subcellularLocation>
</comment>
<evidence type="ECO:0000256" key="6">
    <source>
        <dbReference type="HAMAP-Rule" id="MF_00194"/>
    </source>
</evidence>
<evidence type="ECO:0000256" key="4">
    <source>
        <dbReference type="ARBA" id="ARBA00022490"/>
    </source>
</evidence>
<keyword evidence="5 6" id="KW-0233">DNA recombination</keyword>
<dbReference type="EMBL" id="SLWY01000002">
    <property type="protein sequence ID" value="TCO83520.1"/>
    <property type="molecule type" value="Genomic_DNA"/>
</dbReference>
<gene>
    <name evidence="6" type="primary">rdgC</name>
    <name evidence="7" type="ORF">EV699_102227</name>
</gene>
<name>A0A4R2LB24_9GAMM</name>
<comment type="function">
    <text evidence="6">May be involved in recombination.</text>
</comment>
<dbReference type="HAMAP" id="MF_00194">
    <property type="entry name" value="RdgC"/>
    <property type="match status" value="1"/>
</dbReference>
<comment type="similarity">
    <text evidence="2 6">Belongs to the RdgC family.</text>
</comment>
<dbReference type="PANTHER" id="PTHR38103:SF1">
    <property type="entry name" value="RECOMBINATION-ASSOCIATED PROTEIN RDGC"/>
    <property type="match status" value="1"/>
</dbReference>
<comment type="caution">
    <text evidence="7">The sequence shown here is derived from an EMBL/GenBank/DDBJ whole genome shotgun (WGS) entry which is preliminary data.</text>
</comment>
<evidence type="ECO:0000256" key="3">
    <source>
        <dbReference type="ARBA" id="ARBA00022296"/>
    </source>
</evidence>
<dbReference type="AlphaFoldDB" id="A0A4R2LB24"/>
<dbReference type="Pfam" id="PF04381">
    <property type="entry name" value="RdgC"/>
    <property type="match status" value="1"/>
</dbReference>
<evidence type="ECO:0000256" key="2">
    <source>
        <dbReference type="ARBA" id="ARBA00008657"/>
    </source>
</evidence>
<dbReference type="GO" id="GO:0000018">
    <property type="term" value="P:regulation of DNA recombination"/>
    <property type="evidence" value="ECO:0007669"/>
    <property type="project" value="TreeGrafter"/>
</dbReference>